<feature type="transmembrane region" description="Helical" evidence="1">
    <location>
        <begin position="82"/>
        <end position="107"/>
    </location>
</feature>
<evidence type="ECO:0000313" key="2">
    <source>
        <dbReference type="EMBL" id="MDQ0649558.1"/>
    </source>
</evidence>
<keyword evidence="3" id="KW-1185">Reference proteome</keyword>
<evidence type="ECO:0000256" key="1">
    <source>
        <dbReference type="SAM" id="Phobius"/>
    </source>
</evidence>
<evidence type="ECO:0000313" key="3">
    <source>
        <dbReference type="Proteomes" id="UP001244427"/>
    </source>
</evidence>
<dbReference type="RefSeq" id="WP_307298981.1">
    <property type="nucleotide sequence ID" value="NZ_JAUSXV010000001.1"/>
</dbReference>
<protein>
    <submittedName>
        <fullName evidence="2">Membrane protein YphA (DoxX/SURF4 family)</fullName>
    </submittedName>
</protein>
<comment type="caution">
    <text evidence="2">The sequence shown here is derived from an EMBL/GenBank/DDBJ whole genome shotgun (WGS) entry which is preliminary data.</text>
</comment>
<gene>
    <name evidence="2" type="ORF">QFZ53_003754</name>
</gene>
<name>A0AAW8F1A0_9MICO</name>
<dbReference type="Proteomes" id="UP001244427">
    <property type="component" value="Unassembled WGS sequence"/>
</dbReference>
<organism evidence="2 3">
    <name type="scientific">Microbacterium natoriense</name>
    <dbReference type="NCBI Taxonomy" id="284570"/>
    <lineage>
        <taxon>Bacteria</taxon>
        <taxon>Bacillati</taxon>
        <taxon>Actinomycetota</taxon>
        <taxon>Actinomycetes</taxon>
        <taxon>Micrococcales</taxon>
        <taxon>Microbacteriaceae</taxon>
        <taxon>Microbacterium</taxon>
    </lineage>
</organism>
<keyword evidence="1" id="KW-0472">Membrane</keyword>
<feature type="transmembrane region" description="Helical" evidence="1">
    <location>
        <begin position="53"/>
        <end position="75"/>
    </location>
</feature>
<accession>A0AAW8F1A0</accession>
<dbReference type="EMBL" id="JAUSXV010000001">
    <property type="protein sequence ID" value="MDQ0649558.1"/>
    <property type="molecule type" value="Genomic_DNA"/>
</dbReference>
<feature type="transmembrane region" description="Helical" evidence="1">
    <location>
        <begin position="12"/>
        <end position="33"/>
    </location>
</feature>
<dbReference type="AlphaFoldDB" id="A0AAW8F1A0"/>
<reference evidence="2 3" key="1">
    <citation type="submission" date="2023-07" db="EMBL/GenBank/DDBJ databases">
        <title>Comparative genomics of wheat-associated soil bacteria to identify genetic determinants of phenazine resistance.</title>
        <authorList>
            <person name="Mouncey N."/>
        </authorList>
    </citation>
    <scope>NUCLEOTIDE SEQUENCE [LARGE SCALE GENOMIC DNA]</scope>
    <source>
        <strain evidence="2 3">W4I9-1</strain>
    </source>
</reference>
<keyword evidence="1" id="KW-1133">Transmembrane helix</keyword>
<keyword evidence="1" id="KW-0812">Transmembrane</keyword>
<sequence length="113" mass="12080">MQRDAAERRRDHVVIAVTLYVFISLTAGLFTFMRGFEFTGCSGSCDLPVMGCARILFLLADIGLLALVLPTLLILGLLRRPVLWLAVSALIAISALAIASNVVFTVAQATGNS</sequence>
<proteinExistence type="predicted"/>